<feature type="compositionally biased region" description="Low complexity" evidence="1">
    <location>
        <begin position="114"/>
        <end position="123"/>
    </location>
</feature>
<accession>A0A1B0EZ05</accession>
<dbReference type="EnsemblMetazoa" id="PPAI009014-RA">
    <property type="protein sequence ID" value="PPAI009014-PA"/>
    <property type="gene ID" value="PPAI009014"/>
</dbReference>
<sequence>MDKLVNCLNSNPSNEYRPIDVVISVTGCRPPLQDVTQILRCLWTMDIKSGVVEACNQEEAEQAAKELGAAHVIVLGEGGTFRVSSWDNRIFRDQQVSRPELMDYLQKIRNPPESSLSESFSASQMNTSGGGSVGTKGNSASSCFTNIEVFFITMEKVASHAKKRIENQLLQLMASTLKLFAKKERIRVYAVDLPMSALGLFVGTLDPRDFATRPTDDEIPKIIERFPRLKKYITSLYDEIMDELAEPRRTYSIIGIYSIPDLGYRFIV</sequence>
<evidence type="ECO:0000313" key="2">
    <source>
        <dbReference type="EnsemblMetazoa" id="PPAI009014-PA"/>
    </source>
</evidence>
<protein>
    <submittedName>
        <fullName evidence="2">Uncharacterized protein</fullName>
    </submittedName>
</protein>
<dbReference type="EMBL" id="AJVK01035967">
    <property type="status" value="NOT_ANNOTATED_CDS"/>
    <property type="molecule type" value="Genomic_DNA"/>
</dbReference>
<dbReference type="Proteomes" id="UP000092462">
    <property type="component" value="Unassembled WGS sequence"/>
</dbReference>
<proteinExistence type="predicted"/>
<reference evidence="2" key="1">
    <citation type="submission" date="2022-08" db="UniProtKB">
        <authorList>
            <consortium name="EnsemblMetazoa"/>
        </authorList>
    </citation>
    <scope>IDENTIFICATION</scope>
    <source>
        <strain evidence="2">Israel</strain>
    </source>
</reference>
<organism evidence="2 3">
    <name type="scientific">Phlebotomus papatasi</name>
    <name type="common">Sandfly</name>
    <dbReference type="NCBI Taxonomy" id="29031"/>
    <lineage>
        <taxon>Eukaryota</taxon>
        <taxon>Metazoa</taxon>
        <taxon>Ecdysozoa</taxon>
        <taxon>Arthropoda</taxon>
        <taxon>Hexapoda</taxon>
        <taxon>Insecta</taxon>
        <taxon>Pterygota</taxon>
        <taxon>Neoptera</taxon>
        <taxon>Endopterygota</taxon>
        <taxon>Diptera</taxon>
        <taxon>Nematocera</taxon>
        <taxon>Psychodoidea</taxon>
        <taxon>Psychodidae</taxon>
        <taxon>Phlebotomus</taxon>
        <taxon>Phlebotomus</taxon>
    </lineage>
</organism>
<dbReference type="VEuPathDB" id="VectorBase:PPAI009014"/>
<name>A0A1B0EZ05_PHLPP</name>
<keyword evidence="3" id="KW-1185">Reference proteome</keyword>
<evidence type="ECO:0000313" key="3">
    <source>
        <dbReference type="Proteomes" id="UP000092462"/>
    </source>
</evidence>
<dbReference type="AlphaFoldDB" id="A0A1B0EZ05"/>
<dbReference type="VEuPathDB" id="VectorBase:PPAPM1_005357"/>
<evidence type="ECO:0000256" key="1">
    <source>
        <dbReference type="SAM" id="MobiDB-lite"/>
    </source>
</evidence>
<feature type="region of interest" description="Disordered" evidence="1">
    <location>
        <begin position="112"/>
        <end position="137"/>
    </location>
</feature>